<dbReference type="HOGENOM" id="CLU_2034785_0_0_0"/>
<dbReference type="Gene3D" id="3.40.50.620">
    <property type="entry name" value="HUPs"/>
    <property type="match status" value="1"/>
</dbReference>
<dbReference type="RefSeq" id="WP_013580565.1">
    <property type="nucleotide sequence ID" value="NC_015064.1"/>
</dbReference>
<feature type="signal peptide" evidence="1">
    <location>
        <begin position="1"/>
        <end position="19"/>
    </location>
</feature>
<name>E8X325_GRATM</name>
<protein>
    <recommendedName>
        <fullName evidence="2">DUF218 domain-containing protein</fullName>
    </recommendedName>
</protein>
<dbReference type="OrthoDB" id="663545at2"/>
<reference evidence="4" key="1">
    <citation type="submission" date="2011-01" db="EMBL/GenBank/DDBJ databases">
        <title>Complete sequence of chromosome of Acidobacterium sp. MP5ACTX9.</title>
        <authorList>
            <consortium name="US DOE Joint Genome Institute"/>
            <person name="Lucas S."/>
            <person name="Copeland A."/>
            <person name="Lapidus A."/>
            <person name="Cheng J.-F."/>
            <person name="Goodwin L."/>
            <person name="Pitluck S."/>
            <person name="Teshima H."/>
            <person name="Detter J.C."/>
            <person name="Han C."/>
            <person name="Tapia R."/>
            <person name="Land M."/>
            <person name="Hauser L."/>
            <person name="Kyrpides N."/>
            <person name="Ivanova N."/>
            <person name="Ovchinnikova G."/>
            <person name="Pagani I."/>
            <person name="Rawat S.R."/>
            <person name="Mannisto M."/>
            <person name="Haggblom M.M."/>
            <person name="Woyke T."/>
        </authorList>
    </citation>
    <scope>NUCLEOTIDE SEQUENCE [LARGE SCALE GENOMIC DNA]</scope>
    <source>
        <strain evidence="4">MP5ACTX9</strain>
    </source>
</reference>
<keyword evidence="1" id="KW-0732">Signal</keyword>
<gene>
    <name evidence="3" type="ordered locus">AciX9_2205</name>
</gene>
<dbReference type="PANTHER" id="PTHR30336:SF20">
    <property type="entry name" value="DUF218 DOMAIN-CONTAINING PROTEIN"/>
    <property type="match status" value="1"/>
</dbReference>
<dbReference type="AlphaFoldDB" id="E8X325"/>
<dbReference type="GO" id="GO:0005886">
    <property type="term" value="C:plasma membrane"/>
    <property type="evidence" value="ECO:0007669"/>
    <property type="project" value="TreeGrafter"/>
</dbReference>
<dbReference type="Pfam" id="PF02698">
    <property type="entry name" value="DUF218"/>
    <property type="match status" value="1"/>
</dbReference>
<proteinExistence type="predicted"/>
<dbReference type="CDD" id="cd06259">
    <property type="entry name" value="YdcF-like"/>
    <property type="match status" value="1"/>
</dbReference>
<sequence>MVKRLGWLFLFVMTLAVIAAMVTFEAMPTHNTDATHFDTIIVLGWPTAPDGKASKIQTARVMEAVRELMAGRAGHIIVSGGAAHSQFVEAEAMAKVAIEAGVPQEDVIVEGRAMNTIQNIY</sequence>
<dbReference type="eggNOG" id="COG1434">
    <property type="taxonomic scope" value="Bacteria"/>
</dbReference>
<evidence type="ECO:0000313" key="4">
    <source>
        <dbReference type="Proteomes" id="UP000000343"/>
    </source>
</evidence>
<dbReference type="EMBL" id="CP002480">
    <property type="protein sequence ID" value="ADW69249.1"/>
    <property type="molecule type" value="Genomic_DNA"/>
</dbReference>
<evidence type="ECO:0000256" key="1">
    <source>
        <dbReference type="SAM" id="SignalP"/>
    </source>
</evidence>
<organism evidence="4">
    <name type="scientific">Granulicella tundricola (strain ATCC BAA-1859 / DSM 23138 / MP5ACTX9)</name>
    <dbReference type="NCBI Taxonomy" id="1198114"/>
    <lineage>
        <taxon>Bacteria</taxon>
        <taxon>Pseudomonadati</taxon>
        <taxon>Acidobacteriota</taxon>
        <taxon>Terriglobia</taxon>
        <taxon>Terriglobales</taxon>
        <taxon>Acidobacteriaceae</taxon>
        <taxon>Granulicella</taxon>
    </lineage>
</organism>
<dbReference type="KEGG" id="acm:AciX9_2205"/>
<evidence type="ECO:0000259" key="2">
    <source>
        <dbReference type="Pfam" id="PF02698"/>
    </source>
</evidence>
<feature type="domain" description="DUF218" evidence="2">
    <location>
        <begin position="38"/>
        <end position="120"/>
    </location>
</feature>
<dbReference type="Proteomes" id="UP000000343">
    <property type="component" value="Chromosome"/>
</dbReference>
<dbReference type="STRING" id="1198114.AciX9_2205"/>
<dbReference type="InterPro" id="IPR051599">
    <property type="entry name" value="Cell_Envelope_Assoc"/>
</dbReference>
<dbReference type="PaxDb" id="1198114-AciX9_2205"/>
<feature type="chain" id="PRO_5003230615" description="DUF218 domain-containing protein" evidence="1">
    <location>
        <begin position="20"/>
        <end position="121"/>
    </location>
</feature>
<keyword evidence="4" id="KW-1185">Reference proteome</keyword>
<dbReference type="InterPro" id="IPR014729">
    <property type="entry name" value="Rossmann-like_a/b/a_fold"/>
</dbReference>
<dbReference type="InterPro" id="IPR003848">
    <property type="entry name" value="DUF218"/>
</dbReference>
<evidence type="ECO:0000313" key="3">
    <source>
        <dbReference type="EMBL" id="ADW69249.1"/>
    </source>
</evidence>
<dbReference type="PANTHER" id="PTHR30336">
    <property type="entry name" value="INNER MEMBRANE PROTEIN, PROBABLE PERMEASE"/>
    <property type="match status" value="1"/>
</dbReference>
<accession>E8X325</accession>